<dbReference type="PANTHER" id="PTHR23240">
    <property type="entry name" value="DNA CROSS-LINK REPAIR PROTEIN PSO2/SNM1-RELATED"/>
    <property type="match status" value="1"/>
</dbReference>
<dbReference type="Gene3D" id="3.40.50.12650">
    <property type="match status" value="1"/>
</dbReference>
<dbReference type="SMART" id="SM00849">
    <property type="entry name" value="Lactamase_B"/>
    <property type="match status" value="1"/>
</dbReference>
<keyword evidence="4" id="KW-0234">DNA repair</keyword>
<accession>A0ABY1UW35</accession>
<gene>
    <name evidence="8" type="ORF">PGABG01_1473100</name>
</gene>
<dbReference type="SUPFAM" id="SSF56281">
    <property type="entry name" value="Metallo-hydrolase/oxidoreductase"/>
    <property type="match status" value="1"/>
</dbReference>
<comment type="subcellular location">
    <subcellularLocation>
        <location evidence="1">Nucleus</location>
    </subcellularLocation>
</comment>
<evidence type="ECO:0000256" key="2">
    <source>
        <dbReference type="ARBA" id="ARBA00010304"/>
    </source>
</evidence>
<evidence type="ECO:0000256" key="4">
    <source>
        <dbReference type="ARBA" id="ARBA00023204"/>
    </source>
</evidence>
<dbReference type="Proteomes" id="UP000831156">
    <property type="component" value="Chromosome 14"/>
</dbReference>
<proteinExistence type="inferred from homology"/>
<dbReference type="InterPro" id="IPR011084">
    <property type="entry name" value="DRMBL"/>
</dbReference>
<sequence length="862" mass="103298">MIEDNIHEIKNDPLIIIDKFPYTKKREALRISEDQEKRKICRIFFLTHFHADHYTNINKYFNENVFCSQITKKLLVNIIEVNDKYVHNLKINKIYYLFNFKVAFIDANHCPGSVIIYFEFKNGTKIIHTGDFRYSNVHSFLIKKLLSYSEDISICTYKKDEMNIKCEQQDIDRESLNDDIYKEEKKIDINGRNIIDSKVNLNWDIIKKEKEENQSESINNDKVKEYDNNPIEIIQKKENSYIPFLRTNEKDYIFYMNENIPIYESDNYFVNLEEIINIYLKIVEELLLNIHKIEKKQFYMYDTIKEDNYFNHFLFIDLCLYFNQNEEDISFFFDYKNLNETGIILNNENIHKIHVKKNEAFKCDTTVNDRENVKTEEKQINSIDQIIYDKYNNLEKNLLHSKIKEEKKMMPDSNCVLDESQNNIQKKNKKKKKKRNHEDFKEFADIQTNHKINENRNEIISENKNYIKTIYLDTTYALSKNNLFAPQMYLINYVIYLCKKRLLYDEERSSNILETNKISIEEKQEKKGRNIKKKQTVKIKMENNNNKNDNNNNKNDNNKNYNNNNNNNSDDGNIFINDYHTSNIKQNDLDIKNIINNDTNNCNIHICDNVNKLDLLTNHSKVNKEEKKKKKTLFLFGTYNLGKEKIYLSVSDACNMKIYYKNEKKRKIIESFLHNKHILNKITDNKLEAQIHIVDINYSYIFPKLDRRKFLNLIDEDIEKEFDSFYYIIPTGWVKKFSFYERNNISIFLIPYSEHSNLDELKNFVKSIKPCNILPTVFYNEKEKTTILNIFNPFLNLKKEVLSFFKIDKRYGSKNNEISPDKKKIKVCEKEDIPKEDVLKNIKQKKLTSFFPLIKKANSSNI</sequence>
<dbReference type="InterPro" id="IPR001279">
    <property type="entry name" value="Metallo-B-lactamas"/>
</dbReference>
<evidence type="ECO:0000313" key="8">
    <source>
        <dbReference type="EMBL" id="SOV19893.1"/>
    </source>
</evidence>
<dbReference type="Gene3D" id="3.60.15.10">
    <property type="entry name" value="Ribonuclease Z/Hydroxyacylglutathione hydrolase-like"/>
    <property type="match status" value="1"/>
</dbReference>
<evidence type="ECO:0000256" key="5">
    <source>
        <dbReference type="ARBA" id="ARBA00023242"/>
    </source>
</evidence>
<organism evidence="8 9">
    <name type="scientific">Plasmodium gaboni</name>
    <dbReference type="NCBI Taxonomy" id="647221"/>
    <lineage>
        <taxon>Eukaryota</taxon>
        <taxon>Sar</taxon>
        <taxon>Alveolata</taxon>
        <taxon>Apicomplexa</taxon>
        <taxon>Aconoidasida</taxon>
        <taxon>Haemosporida</taxon>
        <taxon>Plasmodiidae</taxon>
        <taxon>Plasmodium</taxon>
        <taxon>Plasmodium (Laverania)</taxon>
    </lineage>
</organism>
<evidence type="ECO:0000259" key="7">
    <source>
        <dbReference type="SMART" id="SM00849"/>
    </source>
</evidence>
<feature type="region of interest" description="Disordered" evidence="6">
    <location>
        <begin position="419"/>
        <end position="439"/>
    </location>
</feature>
<feature type="compositionally biased region" description="Low complexity" evidence="6">
    <location>
        <begin position="543"/>
        <end position="568"/>
    </location>
</feature>
<protein>
    <submittedName>
        <fullName evidence="8">DNA repair metallo-beta-lactamase protein, putative</fullName>
    </submittedName>
</protein>
<feature type="region of interest" description="Disordered" evidence="6">
    <location>
        <begin position="524"/>
        <end position="574"/>
    </location>
</feature>
<evidence type="ECO:0000256" key="3">
    <source>
        <dbReference type="ARBA" id="ARBA00022763"/>
    </source>
</evidence>
<comment type="similarity">
    <text evidence="2">Belongs to the DNA repair metallo-beta-lactamase (DRMBL) family.</text>
</comment>
<dbReference type="PANTHER" id="PTHR23240:SF6">
    <property type="entry name" value="DNA CROSS-LINK REPAIR 1A PROTEIN"/>
    <property type="match status" value="1"/>
</dbReference>
<keyword evidence="3" id="KW-0227">DNA damage</keyword>
<name>A0ABY1UW35_9APIC</name>
<keyword evidence="9" id="KW-1185">Reference proteome</keyword>
<dbReference type="InterPro" id="IPR036866">
    <property type="entry name" value="RibonucZ/Hydroxyglut_hydro"/>
</dbReference>
<reference evidence="8" key="1">
    <citation type="submission" date="2016-09" db="EMBL/GenBank/DDBJ databases">
        <authorList>
            <consortium name="Pathogen Informatics"/>
            <person name="Sun Q."/>
            <person name="Inoue M."/>
        </authorList>
    </citation>
    <scope>NUCLEOTIDE SEQUENCE</scope>
</reference>
<evidence type="ECO:0000313" key="9">
    <source>
        <dbReference type="Proteomes" id="UP000831156"/>
    </source>
</evidence>
<evidence type="ECO:0000256" key="1">
    <source>
        <dbReference type="ARBA" id="ARBA00004123"/>
    </source>
</evidence>
<feature type="domain" description="Metallo-beta-lactamase" evidence="7">
    <location>
        <begin position="3"/>
        <end position="184"/>
    </location>
</feature>
<feature type="compositionally biased region" description="Basic residues" evidence="6">
    <location>
        <begin position="426"/>
        <end position="435"/>
    </location>
</feature>
<dbReference type="Pfam" id="PF07522">
    <property type="entry name" value="DRMBL"/>
    <property type="match status" value="1"/>
</dbReference>
<keyword evidence="5" id="KW-0539">Nucleus</keyword>
<evidence type="ECO:0000256" key="6">
    <source>
        <dbReference type="SAM" id="MobiDB-lite"/>
    </source>
</evidence>
<dbReference type="EMBL" id="LT969437">
    <property type="protein sequence ID" value="SOV19893.1"/>
    <property type="molecule type" value="Genomic_DNA"/>
</dbReference>